<proteinExistence type="predicted"/>
<keyword evidence="1" id="KW-0812">Transmembrane</keyword>
<dbReference type="EMBL" id="MT142863">
    <property type="protein sequence ID" value="QJA89707.1"/>
    <property type="molecule type" value="Genomic_DNA"/>
</dbReference>
<evidence type="ECO:0000256" key="1">
    <source>
        <dbReference type="SAM" id="Phobius"/>
    </source>
</evidence>
<name>A0A6M3L4G6_9ZZZZ</name>
<dbReference type="AlphaFoldDB" id="A0A6M3L4G6"/>
<reference evidence="2" key="1">
    <citation type="submission" date="2020-03" db="EMBL/GenBank/DDBJ databases">
        <title>The deep terrestrial virosphere.</title>
        <authorList>
            <person name="Holmfeldt K."/>
            <person name="Nilsson E."/>
            <person name="Simone D."/>
            <person name="Lopez-Fernandez M."/>
            <person name="Wu X."/>
            <person name="de Brujin I."/>
            <person name="Lundin D."/>
            <person name="Andersson A."/>
            <person name="Bertilsson S."/>
            <person name="Dopson M."/>
        </authorList>
    </citation>
    <scope>NUCLEOTIDE SEQUENCE</scope>
    <source>
        <strain evidence="2">MM415B02515</strain>
    </source>
</reference>
<evidence type="ECO:0000313" key="2">
    <source>
        <dbReference type="EMBL" id="QJA89707.1"/>
    </source>
</evidence>
<feature type="transmembrane region" description="Helical" evidence="1">
    <location>
        <begin position="67"/>
        <end position="88"/>
    </location>
</feature>
<keyword evidence="1" id="KW-0472">Membrane</keyword>
<keyword evidence="1" id="KW-1133">Transmembrane helix</keyword>
<sequence>MYLYNKKVGESIGKAMKSLTKPSLKGRITLSLLSRIKSFLIRYKIIINPRTDIVEYLFLNVKRPFTLWLYSFIITTFAYASLLALAFWCFNMPPIKALPTSVGLAILWWVIVEFKKDLWRKE</sequence>
<organism evidence="2">
    <name type="scientific">viral metagenome</name>
    <dbReference type="NCBI Taxonomy" id="1070528"/>
    <lineage>
        <taxon>unclassified sequences</taxon>
        <taxon>metagenomes</taxon>
        <taxon>organismal metagenomes</taxon>
    </lineage>
</organism>
<feature type="transmembrane region" description="Helical" evidence="1">
    <location>
        <begin position="94"/>
        <end position="112"/>
    </location>
</feature>
<accession>A0A6M3L4G6</accession>
<protein>
    <submittedName>
        <fullName evidence="2">Uncharacterized protein</fullName>
    </submittedName>
</protein>
<gene>
    <name evidence="2" type="ORF">MM415B02515_0011</name>
</gene>